<evidence type="ECO:0000313" key="3">
    <source>
        <dbReference type="Proteomes" id="UP000192872"/>
    </source>
</evidence>
<feature type="transmembrane region" description="Helical" evidence="1">
    <location>
        <begin position="665"/>
        <end position="687"/>
    </location>
</feature>
<keyword evidence="1" id="KW-1133">Transmembrane helix</keyword>
<keyword evidence="1" id="KW-0812">Transmembrane</keyword>
<sequence length="691" mass="75463">MNYNFALVPLVPLPLVFVLAGVALVLTIIALAARRRGALLRALAMALLLASLLNPQFLREQRERVPGVVALVIDETASQSIGNRRAETEEARKHIEAQLKQLPDIDVRTIRVGDTVNDETDGTELFRGLAEGLGDVPPEQVAGAIFITDGQVHDIPADLAGLGLRAPLHALVTGRNNEIDRRIALLTAPRFGLVGHRQTFTFRIDDLGVPSGARVNVRVKVDGELVNRLSVRAGDVAQAEIEIVHAGDHIVEIEVDPLQGEVTSANNQVAVTVKGIRENLRVLLVSGEPHAGERTWRNLLKADAAVDLIHFTILRPPDKAIDATPFRELSLIAFPVRELFQEKINDFDLIIFDRYERRGILPLIYFENIARYVRNGGALLIASGPEDAGFDSLYQTPLAPILPAEPAGSLLERPFRATVSDDGKRHPVTRGLAGSASDPPKWSRWFRMLEAEKRSGRSLLQGPEKRPLLILDRPEEGRVALFLSDQVWLWARGYEGGGPHVDLLRRLAHWLMKEPDLEEEALRAVRTGRDLVVTRQTLAETTPPANITSPTGNRTTLDLKNEQPGLYRGRSSVSEPGIYRIEQGDKTVLAHVGPLNPREFADGRSSTEPLAAIAEASGGSVRRFANASGFDLPRVVAQRSGANYSGPGWIAIKASEASILKGIDAIALFNGLAGLGLLIGALGFAWYREGR</sequence>
<feature type="transmembrane region" description="Helical" evidence="1">
    <location>
        <begin position="6"/>
        <end position="31"/>
    </location>
</feature>
<dbReference type="EMBL" id="LWDL01000001">
    <property type="protein sequence ID" value="OQW54740.1"/>
    <property type="molecule type" value="Genomic_DNA"/>
</dbReference>
<dbReference type="PANTHER" id="PTHR37947">
    <property type="entry name" value="BLL2462 PROTEIN"/>
    <property type="match status" value="1"/>
</dbReference>
<comment type="caution">
    <text evidence="2">The sequence shown here is derived from an EMBL/GenBank/DDBJ whole genome shotgun (WGS) entry which is preliminary data.</text>
</comment>
<keyword evidence="1" id="KW-0472">Membrane</keyword>
<dbReference type="AlphaFoldDB" id="A0A1W9I561"/>
<reference evidence="2 3" key="1">
    <citation type="journal article" date="2017" name="Water Res.">
        <title>Comammox in drinking water systems.</title>
        <authorList>
            <person name="Wang Y."/>
            <person name="Ma L."/>
            <person name="Mao Y."/>
            <person name="Jiang X."/>
            <person name="Xia Y."/>
            <person name="Yu K."/>
            <person name="Li B."/>
            <person name="Zhang T."/>
        </authorList>
    </citation>
    <scope>NUCLEOTIDE SEQUENCE [LARGE SCALE GENOMIC DNA]</scope>
    <source>
        <strain evidence="2">SG_bin8</strain>
    </source>
</reference>
<feature type="transmembrane region" description="Helical" evidence="1">
    <location>
        <begin position="38"/>
        <end position="58"/>
    </location>
</feature>
<accession>A0A1W9I561</accession>
<evidence type="ECO:0000256" key="1">
    <source>
        <dbReference type="SAM" id="Phobius"/>
    </source>
</evidence>
<dbReference type="RefSeq" id="WP_376801509.1">
    <property type="nucleotide sequence ID" value="NZ_DBNB01000012.1"/>
</dbReference>
<dbReference type="Gene3D" id="3.40.50.880">
    <property type="match status" value="1"/>
</dbReference>
<dbReference type="Proteomes" id="UP000192872">
    <property type="component" value="Unassembled WGS sequence"/>
</dbReference>
<evidence type="ECO:0000313" key="2">
    <source>
        <dbReference type="EMBL" id="OQW54740.1"/>
    </source>
</evidence>
<proteinExistence type="predicted"/>
<dbReference type="PANTHER" id="PTHR37947:SF1">
    <property type="entry name" value="BLL2462 PROTEIN"/>
    <property type="match status" value="1"/>
</dbReference>
<name>A0A1W9I561_9HYPH</name>
<organism evidence="2 3">
    <name type="scientific">Candidatus Raskinella chloraquaticus</name>
    <dbReference type="NCBI Taxonomy" id="1951219"/>
    <lineage>
        <taxon>Bacteria</taxon>
        <taxon>Pseudomonadati</taxon>
        <taxon>Pseudomonadota</taxon>
        <taxon>Alphaproteobacteria</taxon>
        <taxon>Hyphomicrobiales</taxon>
        <taxon>Phreatobacteraceae</taxon>
        <taxon>Candidatus Raskinella</taxon>
    </lineage>
</organism>
<protein>
    <recommendedName>
        <fullName evidence="4">Glutamine amidotransferase domain-containing protein</fullName>
    </recommendedName>
</protein>
<dbReference type="InterPro" id="IPR029062">
    <property type="entry name" value="Class_I_gatase-like"/>
</dbReference>
<evidence type="ECO:0008006" key="4">
    <source>
        <dbReference type="Google" id="ProtNLM"/>
    </source>
</evidence>
<dbReference type="SUPFAM" id="SSF52317">
    <property type="entry name" value="Class I glutamine amidotransferase-like"/>
    <property type="match status" value="1"/>
</dbReference>
<dbReference type="STRING" id="1827387.A4S15_03870"/>
<gene>
    <name evidence="2" type="ORF">A4S15_03870</name>
</gene>